<keyword evidence="1" id="KW-1133">Transmembrane helix</keyword>
<keyword evidence="1" id="KW-0472">Membrane</keyword>
<evidence type="ECO:0000256" key="1">
    <source>
        <dbReference type="SAM" id="Phobius"/>
    </source>
</evidence>
<protein>
    <recommendedName>
        <fullName evidence="4">DUF2509 family protein</fullName>
    </recommendedName>
</protein>
<proteinExistence type="predicted"/>
<organism evidence="2 3">
    <name type="scientific">Shewanella yunxiaonensis</name>
    <dbReference type="NCBI Taxonomy" id="2829809"/>
    <lineage>
        <taxon>Bacteria</taxon>
        <taxon>Pseudomonadati</taxon>
        <taxon>Pseudomonadota</taxon>
        <taxon>Gammaproteobacteria</taxon>
        <taxon>Alteromonadales</taxon>
        <taxon>Shewanellaceae</taxon>
        <taxon>Shewanella</taxon>
    </lineage>
</organism>
<dbReference type="RefSeq" id="WP_212594852.1">
    <property type="nucleotide sequence ID" value="NZ_CP073587.1"/>
</dbReference>
<evidence type="ECO:0000313" key="2">
    <source>
        <dbReference type="EMBL" id="QUN05826.1"/>
    </source>
</evidence>
<evidence type="ECO:0000313" key="3">
    <source>
        <dbReference type="Proteomes" id="UP000679575"/>
    </source>
</evidence>
<gene>
    <name evidence="2" type="ORF">KDN34_16900</name>
</gene>
<name>A0ABX7YUH1_9GAMM</name>
<feature type="transmembrane region" description="Helical" evidence="1">
    <location>
        <begin position="6"/>
        <end position="26"/>
    </location>
</feature>
<accession>A0ABX7YUH1</accession>
<dbReference type="EMBL" id="CP073587">
    <property type="protein sequence ID" value="QUN05826.1"/>
    <property type="molecule type" value="Genomic_DNA"/>
</dbReference>
<reference evidence="2 3" key="1">
    <citation type="submission" date="2021-04" db="EMBL/GenBank/DDBJ databases">
        <title>Novel species identification of genus Shewanella.</title>
        <authorList>
            <person name="Liu G."/>
        </authorList>
    </citation>
    <scope>NUCLEOTIDE SEQUENCE [LARGE SCALE GENOMIC DNA]</scope>
    <source>
        <strain evidence="2 3">FJAT-54481</strain>
    </source>
</reference>
<dbReference type="Proteomes" id="UP000679575">
    <property type="component" value="Chromosome"/>
</dbReference>
<evidence type="ECO:0008006" key="4">
    <source>
        <dbReference type="Google" id="ProtNLM"/>
    </source>
</evidence>
<keyword evidence="3" id="KW-1185">Reference proteome</keyword>
<sequence length="154" mass="17400">MALSRRQWNNILIIASIVMVGLLTLLDKHTRDTPKETVPLFDAQAQLAQLQLSGMWMARNARGEWQCDPQVLNCQQWVDSWLHIRVSPLLAAPAPDNKAKPQELLLQLSDREAQIWLLFPETGLLKSAAGNWYQIPPSLRPALLPLLNAQPQSH</sequence>
<keyword evidence="1" id="KW-0812">Transmembrane</keyword>